<feature type="compositionally biased region" description="Polar residues" evidence="1">
    <location>
        <begin position="57"/>
        <end position="84"/>
    </location>
</feature>
<accession>A0A6A5ZQT1</accession>
<sequence>MLRFVTECVSSADAAVLVLKRAFGSGASYSPSPVFTTVIQWTWGAMVSSPSRHDLHTTSVRGNTITGTPLETDPNQSNPHSTCLSQSSRSWVAMLNTPQAFHHRSAIAEVQLSAETSAVLAAGSLRNLTSETGIGLTGLRNVFWFLDGKVGGFVPLVCGAPE</sequence>
<keyword evidence="3" id="KW-1185">Reference proteome</keyword>
<feature type="region of interest" description="Disordered" evidence="1">
    <location>
        <begin position="54"/>
        <end position="84"/>
    </location>
</feature>
<name>A0A6A5ZQT1_9PLEO</name>
<protein>
    <submittedName>
        <fullName evidence="2">Uncharacterized protein</fullName>
    </submittedName>
</protein>
<dbReference type="Proteomes" id="UP000799770">
    <property type="component" value="Unassembled WGS sequence"/>
</dbReference>
<evidence type="ECO:0000313" key="3">
    <source>
        <dbReference type="Proteomes" id="UP000799770"/>
    </source>
</evidence>
<reference evidence="2" key="1">
    <citation type="journal article" date="2020" name="Stud. Mycol.">
        <title>101 Dothideomycetes genomes: a test case for predicting lifestyles and emergence of pathogens.</title>
        <authorList>
            <person name="Haridas S."/>
            <person name="Albert R."/>
            <person name="Binder M."/>
            <person name="Bloem J."/>
            <person name="Labutti K."/>
            <person name="Salamov A."/>
            <person name="Andreopoulos B."/>
            <person name="Baker S."/>
            <person name="Barry K."/>
            <person name="Bills G."/>
            <person name="Bluhm B."/>
            <person name="Cannon C."/>
            <person name="Castanera R."/>
            <person name="Culley D."/>
            <person name="Daum C."/>
            <person name="Ezra D."/>
            <person name="Gonzalez J."/>
            <person name="Henrissat B."/>
            <person name="Kuo A."/>
            <person name="Liang C."/>
            <person name="Lipzen A."/>
            <person name="Lutzoni F."/>
            <person name="Magnuson J."/>
            <person name="Mondo S."/>
            <person name="Nolan M."/>
            <person name="Ohm R."/>
            <person name="Pangilinan J."/>
            <person name="Park H.-J."/>
            <person name="Ramirez L."/>
            <person name="Alfaro M."/>
            <person name="Sun H."/>
            <person name="Tritt A."/>
            <person name="Yoshinaga Y."/>
            <person name="Zwiers L.-H."/>
            <person name="Turgeon B."/>
            <person name="Goodwin S."/>
            <person name="Spatafora J."/>
            <person name="Crous P."/>
            <person name="Grigoriev I."/>
        </authorList>
    </citation>
    <scope>NUCLEOTIDE SEQUENCE</scope>
    <source>
        <strain evidence="2">CBS 627.86</strain>
    </source>
</reference>
<organism evidence="2 3">
    <name type="scientific">Lophiotrema nucula</name>
    <dbReference type="NCBI Taxonomy" id="690887"/>
    <lineage>
        <taxon>Eukaryota</taxon>
        <taxon>Fungi</taxon>
        <taxon>Dikarya</taxon>
        <taxon>Ascomycota</taxon>
        <taxon>Pezizomycotina</taxon>
        <taxon>Dothideomycetes</taxon>
        <taxon>Pleosporomycetidae</taxon>
        <taxon>Pleosporales</taxon>
        <taxon>Lophiotremataceae</taxon>
        <taxon>Lophiotrema</taxon>
    </lineage>
</organism>
<dbReference type="EMBL" id="ML977311">
    <property type="protein sequence ID" value="KAF2122042.1"/>
    <property type="molecule type" value="Genomic_DNA"/>
</dbReference>
<evidence type="ECO:0000313" key="2">
    <source>
        <dbReference type="EMBL" id="KAF2122042.1"/>
    </source>
</evidence>
<proteinExistence type="predicted"/>
<dbReference type="AlphaFoldDB" id="A0A6A5ZQT1"/>
<gene>
    <name evidence="2" type="ORF">BDV96DRAFT_136721</name>
</gene>
<evidence type="ECO:0000256" key="1">
    <source>
        <dbReference type="SAM" id="MobiDB-lite"/>
    </source>
</evidence>